<dbReference type="EMBL" id="JXTC01000007">
    <property type="protein sequence ID" value="POO01734.1"/>
    <property type="molecule type" value="Genomic_DNA"/>
</dbReference>
<keyword evidence="3" id="KW-1185">Reference proteome</keyword>
<dbReference type="AlphaFoldDB" id="A0A2P5FVA3"/>
<feature type="compositionally biased region" description="Polar residues" evidence="1">
    <location>
        <begin position="1"/>
        <end position="23"/>
    </location>
</feature>
<protein>
    <submittedName>
        <fullName evidence="2">Uncharacterized protein</fullName>
    </submittedName>
</protein>
<organism evidence="2 3">
    <name type="scientific">Trema orientale</name>
    <name type="common">Charcoal tree</name>
    <name type="synonym">Celtis orientalis</name>
    <dbReference type="NCBI Taxonomy" id="63057"/>
    <lineage>
        <taxon>Eukaryota</taxon>
        <taxon>Viridiplantae</taxon>
        <taxon>Streptophyta</taxon>
        <taxon>Embryophyta</taxon>
        <taxon>Tracheophyta</taxon>
        <taxon>Spermatophyta</taxon>
        <taxon>Magnoliopsida</taxon>
        <taxon>eudicotyledons</taxon>
        <taxon>Gunneridae</taxon>
        <taxon>Pentapetalae</taxon>
        <taxon>rosids</taxon>
        <taxon>fabids</taxon>
        <taxon>Rosales</taxon>
        <taxon>Cannabaceae</taxon>
        <taxon>Trema</taxon>
    </lineage>
</organism>
<proteinExistence type="predicted"/>
<evidence type="ECO:0000313" key="2">
    <source>
        <dbReference type="EMBL" id="POO01734.1"/>
    </source>
</evidence>
<feature type="region of interest" description="Disordered" evidence="1">
    <location>
        <begin position="1"/>
        <end position="80"/>
    </location>
</feature>
<name>A0A2P5FVA3_TREOI</name>
<evidence type="ECO:0000256" key="1">
    <source>
        <dbReference type="SAM" id="MobiDB-lite"/>
    </source>
</evidence>
<evidence type="ECO:0000313" key="3">
    <source>
        <dbReference type="Proteomes" id="UP000237000"/>
    </source>
</evidence>
<comment type="caution">
    <text evidence="2">The sequence shown here is derived from an EMBL/GenBank/DDBJ whole genome shotgun (WGS) entry which is preliminary data.</text>
</comment>
<sequence length="92" mass="10057">MAITRSGSSSPTPNSKMEASSSILRIRGISMKSKADKGKRVRSKISGKSEKKRSAPDGSNDNTAGWRRRHHSIPSPQQSLTQSYISFVARVL</sequence>
<reference evidence="3" key="1">
    <citation type="submission" date="2016-06" db="EMBL/GenBank/DDBJ databases">
        <title>Parallel loss of symbiosis genes in relatives of nitrogen-fixing non-legume Parasponia.</title>
        <authorList>
            <person name="Van Velzen R."/>
            <person name="Holmer R."/>
            <person name="Bu F."/>
            <person name="Rutten L."/>
            <person name="Van Zeijl A."/>
            <person name="Liu W."/>
            <person name="Santuari L."/>
            <person name="Cao Q."/>
            <person name="Sharma T."/>
            <person name="Shen D."/>
            <person name="Roswanjaya Y."/>
            <person name="Wardhani T."/>
            <person name="Kalhor M.S."/>
            <person name="Jansen J."/>
            <person name="Van den Hoogen J."/>
            <person name="Gungor B."/>
            <person name="Hartog M."/>
            <person name="Hontelez J."/>
            <person name="Verver J."/>
            <person name="Yang W.-C."/>
            <person name="Schijlen E."/>
            <person name="Repin R."/>
            <person name="Schilthuizen M."/>
            <person name="Schranz E."/>
            <person name="Heidstra R."/>
            <person name="Miyata K."/>
            <person name="Fedorova E."/>
            <person name="Kohlen W."/>
            <person name="Bisseling T."/>
            <person name="Smit S."/>
            <person name="Geurts R."/>
        </authorList>
    </citation>
    <scope>NUCLEOTIDE SEQUENCE [LARGE SCALE GENOMIC DNA]</scope>
    <source>
        <strain evidence="3">cv. RG33-2</strain>
    </source>
</reference>
<gene>
    <name evidence="2" type="ORF">TorRG33x02_025110</name>
</gene>
<dbReference type="InParanoid" id="A0A2P5FVA3"/>
<accession>A0A2P5FVA3</accession>
<dbReference type="Proteomes" id="UP000237000">
    <property type="component" value="Unassembled WGS sequence"/>
</dbReference>